<evidence type="ECO:0000313" key="1">
    <source>
        <dbReference type="EMBL" id="MBW85937.1"/>
    </source>
</evidence>
<name>A0A2P2IXK0_RHIMU</name>
<proteinExistence type="predicted"/>
<organism evidence="1">
    <name type="scientific">Rhizophora mucronata</name>
    <name type="common">Asiatic mangrove</name>
    <dbReference type="NCBI Taxonomy" id="61149"/>
    <lineage>
        <taxon>Eukaryota</taxon>
        <taxon>Viridiplantae</taxon>
        <taxon>Streptophyta</taxon>
        <taxon>Embryophyta</taxon>
        <taxon>Tracheophyta</taxon>
        <taxon>Spermatophyta</taxon>
        <taxon>Magnoliopsida</taxon>
        <taxon>eudicotyledons</taxon>
        <taxon>Gunneridae</taxon>
        <taxon>Pentapetalae</taxon>
        <taxon>rosids</taxon>
        <taxon>fabids</taxon>
        <taxon>Malpighiales</taxon>
        <taxon>Rhizophoraceae</taxon>
        <taxon>Rhizophora</taxon>
    </lineage>
</organism>
<accession>A0A2P2IXK0</accession>
<dbReference type="AlphaFoldDB" id="A0A2P2IXK0"/>
<protein>
    <submittedName>
        <fullName evidence="1">Uncharacterized protein</fullName>
    </submittedName>
</protein>
<dbReference type="EMBL" id="GGEC01005454">
    <property type="protein sequence ID" value="MBW85937.1"/>
    <property type="molecule type" value="Transcribed_RNA"/>
</dbReference>
<reference evidence="1" key="1">
    <citation type="submission" date="2018-02" db="EMBL/GenBank/DDBJ databases">
        <title>Rhizophora mucronata_Transcriptome.</title>
        <authorList>
            <person name="Meera S.P."/>
            <person name="Sreeshan A."/>
            <person name="Augustine A."/>
        </authorList>
    </citation>
    <scope>NUCLEOTIDE SEQUENCE</scope>
    <source>
        <tissue evidence="1">Leaf</tissue>
    </source>
</reference>
<sequence>MHLIPQLFVIEVYMGLIGRKVTSCAAS</sequence>